<feature type="compositionally biased region" description="Polar residues" evidence="1">
    <location>
        <begin position="440"/>
        <end position="450"/>
    </location>
</feature>
<dbReference type="PANTHER" id="PTHR31973:SF187">
    <property type="entry name" value="MUTATOR TRANSPOSASE MUDRA PROTEIN"/>
    <property type="match status" value="1"/>
</dbReference>
<evidence type="ECO:0000313" key="3">
    <source>
        <dbReference type="Proteomes" id="UP000187203"/>
    </source>
</evidence>
<feature type="compositionally biased region" description="Basic and acidic residues" evidence="1">
    <location>
        <begin position="358"/>
        <end position="370"/>
    </location>
</feature>
<proteinExistence type="predicted"/>
<dbReference type="EMBL" id="AWUE01017737">
    <property type="protein sequence ID" value="OMO85298.1"/>
    <property type="molecule type" value="Genomic_DNA"/>
</dbReference>
<feature type="compositionally biased region" description="Polar residues" evidence="1">
    <location>
        <begin position="419"/>
        <end position="429"/>
    </location>
</feature>
<name>A0A1R3IRT4_9ROSI</name>
<protein>
    <submittedName>
        <fullName evidence="2">Uncharacterized protein</fullName>
    </submittedName>
</protein>
<feature type="compositionally biased region" description="Low complexity" evidence="1">
    <location>
        <begin position="406"/>
        <end position="418"/>
    </location>
</feature>
<sequence>MIAIPRKCLVVGFCIERLQFMSRAFTEDEEDLKRVVALEKILKSVGRGKRQKTAPEIQGENAEHVDPLEENLRRRAIEDAPNLYGEAYEDERGYQSPVYLSDDHHSLVGSLRIQSMTMHNGENPGANVHLKKCIKEKEKIMENVAVNFKQEFKELWDYAEELRSKNPGSTIKDLELGVGDGFTFMSDKQKLLLRADSQEFSIGTVPGMFFPIGEGEGFPRPMSLHTGTLSGQPYQENGMIDLRSLIELIIRKKKELMKKKPKHWTRAFQNEVCKSKMVDSNACESFNSILLDARTKSIITMLEHIREETMKRILAKRKFVEKWKDNYGPLIKNFDQRKKDSGGWELRDFAENGVEVKKGRDIGRPPKDKGIFGNQAPDAVDTGDHAAKRRGRPKTSGEYWPDKRNQASSSTSQAIGSSNTARKSTMTTNTKRKSDDANPIGTQESVKNKK</sequence>
<organism evidence="2 3">
    <name type="scientific">Corchorus olitorius</name>
    <dbReference type="NCBI Taxonomy" id="93759"/>
    <lineage>
        <taxon>Eukaryota</taxon>
        <taxon>Viridiplantae</taxon>
        <taxon>Streptophyta</taxon>
        <taxon>Embryophyta</taxon>
        <taxon>Tracheophyta</taxon>
        <taxon>Spermatophyta</taxon>
        <taxon>Magnoliopsida</taxon>
        <taxon>eudicotyledons</taxon>
        <taxon>Gunneridae</taxon>
        <taxon>Pentapetalae</taxon>
        <taxon>rosids</taxon>
        <taxon>malvids</taxon>
        <taxon>Malvales</taxon>
        <taxon>Malvaceae</taxon>
        <taxon>Grewioideae</taxon>
        <taxon>Apeibeae</taxon>
        <taxon>Corchorus</taxon>
    </lineage>
</organism>
<keyword evidence="3" id="KW-1185">Reference proteome</keyword>
<feature type="region of interest" description="Disordered" evidence="1">
    <location>
        <begin position="358"/>
        <end position="450"/>
    </location>
</feature>
<dbReference type="PANTHER" id="PTHR31973">
    <property type="entry name" value="POLYPROTEIN, PUTATIVE-RELATED"/>
    <property type="match status" value="1"/>
</dbReference>
<evidence type="ECO:0000313" key="2">
    <source>
        <dbReference type="EMBL" id="OMO85298.1"/>
    </source>
</evidence>
<evidence type="ECO:0000256" key="1">
    <source>
        <dbReference type="SAM" id="MobiDB-lite"/>
    </source>
</evidence>
<gene>
    <name evidence="2" type="ORF">COLO4_21669</name>
</gene>
<accession>A0A1R3IRT4</accession>
<dbReference type="AlphaFoldDB" id="A0A1R3IRT4"/>
<reference evidence="3" key="1">
    <citation type="submission" date="2013-09" db="EMBL/GenBank/DDBJ databases">
        <title>Corchorus olitorius genome sequencing.</title>
        <authorList>
            <person name="Alam M."/>
            <person name="Haque M.S."/>
            <person name="Islam M.S."/>
            <person name="Emdad E.M."/>
            <person name="Islam M.M."/>
            <person name="Ahmed B."/>
            <person name="Halim A."/>
            <person name="Hossen Q.M.M."/>
            <person name="Hossain M.Z."/>
            <person name="Ahmed R."/>
            <person name="Khan M.M."/>
            <person name="Islam R."/>
            <person name="Rashid M.M."/>
            <person name="Khan S.A."/>
            <person name="Rahman M.S."/>
            <person name="Alam M."/>
            <person name="Yahiya A.S."/>
            <person name="Khan M.S."/>
            <person name="Azam M.S."/>
            <person name="Haque T."/>
            <person name="Lashkar M.Z.H."/>
            <person name="Akhand A.I."/>
            <person name="Morshed G."/>
            <person name="Roy S."/>
            <person name="Uddin K.S."/>
            <person name="Rabeya T."/>
            <person name="Hossain A.S."/>
            <person name="Chowdhury A."/>
            <person name="Snigdha A.R."/>
            <person name="Mortoza M.S."/>
            <person name="Matin S.A."/>
            <person name="Hoque S.M.E."/>
            <person name="Islam M.K."/>
            <person name="Roy D.K."/>
            <person name="Haider R."/>
            <person name="Moosa M.M."/>
            <person name="Elias S.M."/>
            <person name="Hasan A.M."/>
            <person name="Jahan S."/>
            <person name="Shafiuddin M."/>
            <person name="Mahmood N."/>
            <person name="Shommy N.S."/>
        </authorList>
    </citation>
    <scope>NUCLEOTIDE SEQUENCE [LARGE SCALE GENOMIC DNA]</scope>
    <source>
        <strain evidence="3">cv. O-4</strain>
    </source>
</reference>
<dbReference type="Proteomes" id="UP000187203">
    <property type="component" value="Unassembled WGS sequence"/>
</dbReference>
<comment type="caution">
    <text evidence="2">The sequence shown here is derived from an EMBL/GenBank/DDBJ whole genome shotgun (WGS) entry which is preliminary data.</text>
</comment>